<dbReference type="Proteomes" id="UP001600888">
    <property type="component" value="Unassembled WGS sequence"/>
</dbReference>
<feature type="compositionally biased region" description="Basic and acidic residues" evidence="1">
    <location>
        <begin position="618"/>
        <end position="628"/>
    </location>
</feature>
<dbReference type="SMART" id="SM00384">
    <property type="entry name" value="AT_hook"/>
    <property type="match status" value="2"/>
</dbReference>
<feature type="compositionally biased region" description="Low complexity" evidence="1">
    <location>
        <begin position="346"/>
        <end position="357"/>
    </location>
</feature>
<accession>A0ABR4DSZ8</accession>
<evidence type="ECO:0000256" key="1">
    <source>
        <dbReference type="SAM" id="MobiDB-lite"/>
    </source>
</evidence>
<protein>
    <submittedName>
        <fullName evidence="2">Uncharacterized protein</fullName>
    </submittedName>
</protein>
<evidence type="ECO:0000313" key="3">
    <source>
        <dbReference type="Proteomes" id="UP001600888"/>
    </source>
</evidence>
<organism evidence="2 3">
    <name type="scientific">Diaporthe vaccinii</name>
    <dbReference type="NCBI Taxonomy" id="105482"/>
    <lineage>
        <taxon>Eukaryota</taxon>
        <taxon>Fungi</taxon>
        <taxon>Dikarya</taxon>
        <taxon>Ascomycota</taxon>
        <taxon>Pezizomycotina</taxon>
        <taxon>Sordariomycetes</taxon>
        <taxon>Sordariomycetidae</taxon>
        <taxon>Diaporthales</taxon>
        <taxon>Diaporthaceae</taxon>
        <taxon>Diaporthe</taxon>
        <taxon>Diaporthe eres species complex</taxon>
    </lineage>
</organism>
<feature type="compositionally biased region" description="Low complexity" evidence="1">
    <location>
        <begin position="444"/>
        <end position="462"/>
    </location>
</feature>
<feature type="compositionally biased region" description="Polar residues" evidence="1">
    <location>
        <begin position="502"/>
        <end position="513"/>
    </location>
</feature>
<dbReference type="EMBL" id="JBAWTH010000185">
    <property type="protein sequence ID" value="KAL2273502.1"/>
    <property type="molecule type" value="Genomic_DNA"/>
</dbReference>
<gene>
    <name evidence="2" type="ORF">FJTKL_04492</name>
</gene>
<feature type="region of interest" description="Disordered" evidence="1">
    <location>
        <begin position="544"/>
        <end position="678"/>
    </location>
</feature>
<proteinExistence type="predicted"/>
<reference evidence="2 3" key="1">
    <citation type="submission" date="2024-03" db="EMBL/GenBank/DDBJ databases">
        <title>A high-quality draft genome sequence of Diaporthe vaccinii, a causative agent of upright dieback and viscid rot disease in cranberry plants.</title>
        <authorList>
            <person name="Sarrasin M."/>
            <person name="Lang B.F."/>
            <person name="Burger G."/>
        </authorList>
    </citation>
    <scope>NUCLEOTIDE SEQUENCE [LARGE SCALE GENOMIC DNA]</scope>
    <source>
        <strain evidence="2 3">IS7</strain>
    </source>
</reference>
<feature type="region of interest" description="Disordered" evidence="1">
    <location>
        <begin position="345"/>
        <end position="529"/>
    </location>
</feature>
<dbReference type="PRINTS" id="PR00929">
    <property type="entry name" value="ATHOOK"/>
</dbReference>
<comment type="caution">
    <text evidence="2">The sequence shown here is derived from an EMBL/GenBank/DDBJ whole genome shotgun (WGS) entry which is preliminary data.</text>
</comment>
<sequence>MAPGGRPKNKEAAKSNTQEAVVEKELTWLKEVMDESQREGKEHYDTLTQADFDKLKRNRDSILPDFWSDEDEAQVQAQWNKERAQRPCKKASAYEQYLWKTCARFLRCLPTELIGMRYGLEYDAGQPTQNWTASFCNHLVKIIAHPIFNNSPAKIALAVKFSVCSWQRLKWDIPDLNDLFLPVLKEVAEDNDELVGAELVRDSIKEWRARWPEEDLPQWAQLLRAIVANSKKPISTAEYPHQVTTEHVGATAASLNEIRHGKLRVYHSADLFERGLRHIRGTGDLPLNYKDPVDALLAEGIIHNRRLQVLLERHPDVDDIYKHVSRPVAVRRAPKNEYADIYVESAGAGQPAQPAQPDNSKKRKRGRPQKDTPALANTLGGGGGAPGDASGATAAKKRRGRPPKNPEPVESTPEESSEESSEGSDEGTDEGTDEEGSTSPKPNAADAASLEGSESDSSSAALVPKRLRRGRASRSLDPEESDSAPQPAAQGSESGLALPRDTQGNPPSETGLSPSGLPREGGDIFDSVMSTDDGLLSRWKKTLVPESIASSGERRAVPSSPAVIFGDNDVTADYGVQMDDVDDVLQDFSGFPRQPSDDSPSEARPVTSHSQDLGQESVAHESAVEEARSASADDDTSESDGDVGPVDMGVSFPVEGLAVDHSDTVDQEEDRWPSGLNTLLNVSGVQGAQKETSWDGLD</sequence>
<evidence type="ECO:0000313" key="2">
    <source>
        <dbReference type="EMBL" id="KAL2273502.1"/>
    </source>
</evidence>
<name>A0ABR4DSZ8_9PEZI</name>
<dbReference type="InterPro" id="IPR017956">
    <property type="entry name" value="AT_hook_DNA-bd_motif"/>
</dbReference>
<feature type="compositionally biased region" description="Acidic residues" evidence="1">
    <location>
        <begin position="632"/>
        <end position="641"/>
    </location>
</feature>
<keyword evidence="3" id="KW-1185">Reference proteome</keyword>
<feature type="compositionally biased region" description="Acidic residues" evidence="1">
    <location>
        <begin position="412"/>
        <end position="436"/>
    </location>
</feature>